<gene>
    <name evidence="1" type="ORF">CRE_26632</name>
</gene>
<dbReference type="Proteomes" id="UP000008281">
    <property type="component" value="Unassembled WGS sequence"/>
</dbReference>
<reference evidence="1" key="1">
    <citation type="submission" date="2007-07" db="EMBL/GenBank/DDBJ databases">
        <title>PCAP assembly of the Caenorhabditis remanei genome.</title>
        <authorList>
            <consortium name="The Caenorhabditis remanei Sequencing Consortium"/>
            <person name="Wilson R.K."/>
        </authorList>
    </citation>
    <scope>NUCLEOTIDE SEQUENCE [LARGE SCALE GENOMIC DNA]</scope>
    <source>
        <strain evidence="1">PB4641</strain>
    </source>
</reference>
<accession>E3MKY7</accession>
<organism evidence="2">
    <name type="scientific">Caenorhabditis remanei</name>
    <name type="common">Caenorhabditis vulgaris</name>
    <dbReference type="NCBI Taxonomy" id="31234"/>
    <lineage>
        <taxon>Eukaryota</taxon>
        <taxon>Metazoa</taxon>
        <taxon>Ecdysozoa</taxon>
        <taxon>Nematoda</taxon>
        <taxon>Chromadorea</taxon>
        <taxon>Rhabditida</taxon>
        <taxon>Rhabditina</taxon>
        <taxon>Rhabditomorpha</taxon>
        <taxon>Rhabditoidea</taxon>
        <taxon>Rhabditidae</taxon>
        <taxon>Peloderinae</taxon>
        <taxon>Caenorhabditis</taxon>
    </lineage>
</organism>
<dbReference type="AlphaFoldDB" id="E3MKY7"/>
<name>E3MKY7_CAERE</name>
<keyword evidence="2" id="KW-1185">Reference proteome</keyword>
<dbReference type="HOGENOM" id="CLU_369721_0_0_1"/>
<evidence type="ECO:0000313" key="2">
    <source>
        <dbReference type="Proteomes" id="UP000008281"/>
    </source>
</evidence>
<dbReference type="OrthoDB" id="5907279at2759"/>
<proteinExistence type="predicted"/>
<protein>
    <submittedName>
        <fullName evidence="1">Uncharacterized protein</fullName>
    </submittedName>
</protein>
<dbReference type="eggNOG" id="ENOG502TJFR">
    <property type="taxonomic scope" value="Eukaryota"/>
</dbReference>
<dbReference type="EMBL" id="DS268453">
    <property type="protein sequence ID" value="EFP04287.1"/>
    <property type="molecule type" value="Genomic_DNA"/>
</dbReference>
<evidence type="ECO:0000313" key="1">
    <source>
        <dbReference type="EMBL" id="EFP04287.1"/>
    </source>
</evidence>
<sequence>MCGHIPSKMHSPTETSQKATYFETYMTQRGYTMNGANPLPLCPSDDFARRLDVSENILNIHRELTSYAERVPLINGDDIEYLDNPTSRGCHLWYLRREQLPHPAIFLREVVKREPYMANNCRLKRWIRSMLRGTYSSQHDPADHLITSACSACGSSCLGAALVDHSEKDCGFVLYLSNEEKLQFSVANTYAFCGFCNSRSASHTHCDMPRRCRRCHREGHQHYHGVCALERTPLQFQEMVHDLRIQRGRRIKWLLENGSLGFPLPNDYIPLGVHQEIRFVHNRGLTIRGVGALPRPAADEFGKIPDCIYRWKPYYGLLNRELDHRELLVNVTLTRDEHEWFILLERQARRVYREIRDSGRVPYIMKFTYLLEDPVFPPEIYALGLNQNHGARVVELPNNGDPRVPLVHEEREPQAMENIDALVESFRTYIQANPPVVADQRLQNRIVMQSPAGTLREEMIQISNRILASPRGTVFTMENGVETDNVELYREERWSHLVLQYIRNYINCMSDDRYTFKVCALAVAEFNSADTPTFRPAMLWRIQTWQLILTGQFDDERVSEEVTDVTLARYVRFLADLGQGLAGAPSAYVRLAYERVDFNFREVFMVIPTLRLFEDPVMIDIVKRWMEEPLDGFARFNAPRHRFPYSEDLRGLIDIGISEERERARELEVQAVIDFLDVRRQAFNYRHRFPSLEVMDILLVYPFPEQKPQIISRVQTMQLTLTGNSERTDELNRCDAGELERYYEFCKASLHAFRQIATTGASAPVRMSECVVELLHGGKTSFEVALPSMRVYRLESRSWWLVWIDKTLVPQLCRISGNQCRCGGHSAPARPRDRHDEPGR</sequence>
<dbReference type="InParanoid" id="E3MKY7"/>